<organism evidence="1 2">
    <name type="scientific">Mycolicibacter arupensis</name>
    <dbReference type="NCBI Taxonomy" id="342002"/>
    <lineage>
        <taxon>Bacteria</taxon>
        <taxon>Bacillati</taxon>
        <taxon>Actinomycetota</taxon>
        <taxon>Actinomycetes</taxon>
        <taxon>Mycobacteriales</taxon>
        <taxon>Mycobacteriaceae</taxon>
        <taxon>Mycolicibacter</taxon>
    </lineage>
</organism>
<reference evidence="1 2" key="1">
    <citation type="submission" date="2018-09" db="EMBL/GenBank/DDBJ databases">
        <title>Metagenome Assembled Genomes from an Advanced Water Purification Facility.</title>
        <authorList>
            <person name="Stamps B.W."/>
            <person name="Spear J.R."/>
        </authorList>
    </citation>
    <scope>NUCLEOTIDE SEQUENCE [LARGE SCALE GENOMIC DNA]</scope>
    <source>
        <strain evidence="1">Bin_29_2</strain>
    </source>
</reference>
<gene>
    <name evidence="1" type="ORF">E6Q54_13250</name>
</gene>
<comment type="caution">
    <text evidence="1">The sequence shown here is derived from an EMBL/GenBank/DDBJ whole genome shotgun (WGS) entry which is preliminary data.</text>
</comment>
<accession>A0A5C7Y094</accession>
<evidence type="ECO:0000313" key="2">
    <source>
        <dbReference type="Proteomes" id="UP000321797"/>
    </source>
</evidence>
<proteinExistence type="predicted"/>
<dbReference type="AlphaFoldDB" id="A0A5C7Y094"/>
<protein>
    <submittedName>
        <fullName evidence="1">Uncharacterized protein</fullName>
    </submittedName>
</protein>
<dbReference type="RefSeq" id="WP_276761205.1">
    <property type="nucleotide sequence ID" value="NZ_SSGD01000073.1"/>
</dbReference>
<dbReference type="EMBL" id="SSGD01000073">
    <property type="protein sequence ID" value="TXI55083.1"/>
    <property type="molecule type" value="Genomic_DNA"/>
</dbReference>
<dbReference type="Proteomes" id="UP000321797">
    <property type="component" value="Unassembled WGS sequence"/>
</dbReference>
<evidence type="ECO:0000313" key="1">
    <source>
        <dbReference type="EMBL" id="TXI55083.1"/>
    </source>
</evidence>
<name>A0A5C7Y094_9MYCO</name>
<sequence length="124" mass="13875">MTSETELPPQIRQHLLTALVDRTADDVLTDFDEKTGSIVGLAAGDVFTWLWRTDPDQAMLRMADLMLNIHFRHPHANPEVGFGDVLAAFRAAMPPDVTGSEYERFVSECRARVPRFYAMVNAPG</sequence>